<dbReference type="Proteomes" id="UP000320791">
    <property type="component" value="Unassembled WGS sequence"/>
</dbReference>
<dbReference type="EMBL" id="VOHM01000002">
    <property type="protein sequence ID" value="TWT28803.1"/>
    <property type="molecule type" value="Genomic_DNA"/>
</dbReference>
<dbReference type="AlphaFoldDB" id="A0A5C5UTF5"/>
<dbReference type="OrthoDB" id="4396369at2"/>
<evidence type="ECO:0000313" key="2">
    <source>
        <dbReference type="Proteomes" id="UP000320791"/>
    </source>
</evidence>
<comment type="caution">
    <text evidence="1">The sequence shown here is derived from an EMBL/GenBank/DDBJ whole genome shotgun (WGS) entry which is preliminary data.</text>
</comment>
<accession>A0A5C5UTF5</accession>
<reference evidence="1 2" key="1">
    <citation type="submission" date="2019-08" db="EMBL/GenBank/DDBJ databases">
        <authorList>
            <person name="Lei W."/>
        </authorList>
    </citation>
    <scope>NUCLEOTIDE SEQUENCE [LARGE SCALE GENOMIC DNA]</scope>
    <source>
        <strain evidence="1 2">CCUG 58627</strain>
    </source>
</reference>
<evidence type="ECO:0000313" key="1">
    <source>
        <dbReference type="EMBL" id="TWT28803.1"/>
    </source>
</evidence>
<protein>
    <submittedName>
        <fullName evidence="1">Uncharacterized protein</fullName>
    </submittedName>
</protein>
<name>A0A5C5UTF5_9CORY</name>
<organism evidence="1 2">
    <name type="scientific">Corynebacterium canis</name>
    <dbReference type="NCBI Taxonomy" id="679663"/>
    <lineage>
        <taxon>Bacteria</taxon>
        <taxon>Bacillati</taxon>
        <taxon>Actinomycetota</taxon>
        <taxon>Actinomycetes</taxon>
        <taxon>Mycobacteriales</taxon>
        <taxon>Corynebacteriaceae</taxon>
        <taxon>Corynebacterium</taxon>
    </lineage>
</organism>
<sequence>MANRICLGFRQPSAEAIRLVDYEIMVDGEPVAYTDDGAESTWTYETPVEASITIAVDLPRVLKETGLPDEDPLTDSPASRVGAAIVWKSSKTGRHGATDVQEVVDGKQTLKINLPGTEIGGTVSFRISVVLLENPHAHEPTLAPKYPGSRLWDATMSVNLENPETQFPLSAINFKEARIEPTSAMWKLEVDRHLHRHASAAIRLQLNTMHKRVEDYLADPKSLDSQDFRAFLNTDVVSQLIVHALLFEPDELDPEITEIGTLAEKLLSIHTAIFGEQPLQETKNIYEQNPGEIHARIQAHFFNSQKSKK</sequence>
<gene>
    <name evidence="1" type="ORF">FRX94_01015</name>
</gene>
<proteinExistence type="predicted"/>
<keyword evidence="2" id="KW-1185">Reference proteome</keyword>
<dbReference type="RefSeq" id="WP_146323259.1">
    <property type="nucleotide sequence ID" value="NZ_BAABLR010000075.1"/>
</dbReference>